<evidence type="ECO:0000256" key="6">
    <source>
        <dbReference type="ARBA" id="ARBA00022837"/>
    </source>
</evidence>
<dbReference type="InterPro" id="IPR018247">
    <property type="entry name" value="EF_Hand_1_Ca_BS"/>
</dbReference>
<evidence type="ECO:0000256" key="4">
    <source>
        <dbReference type="ARBA" id="ARBA00022737"/>
    </source>
</evidence>
<protein>
    <recommendedName>
        <fullName evidence="11">Reticulocalbin-3</fullName>
    </recommendedName>
</protein>
<comment type="caution">
    <text evidence="14">The sequence shown here is derived from an EMBL/GenBank/DDBJ whole genome shotgun (WGS) entry which is preliminary data.</text>
</comment>
<dbReference type="PANTHER" id="PTHR10827:SF52">
    <property type="entry name" value="IP16409P"/>
    <property type="match status" value="1"/>
</dbReference>
<keyword evidence="4" id="KW-0677">Repeat</keyword>
<gene>
    <name evidence="14" type="ORF">BOX15_Mlig011998g2</name>
</gene>
<comment type="function">
    <text evidence="9">Probable molecular chaperone assisting protein biosynthesis and transport in the endoplasmic reticulum. Required for the proper biosynthesis and transport of pulmonary surfactant-associated protein A/SP-A, pulmonary surfactant-associated protein D/SP-D and the lipid transporter ABCA3. By regulating both the proper expression and the degradation through the endoplasmic reticulum-associated protein degradation pathway of these proteins plays a crucial role in pulmonary surfactant homeostasis. Has an anti-fibrotic activity by negatively regulating the secretion of type I and type III collagens. This calcium-binding protein also transiently associates with immature PCSK6 and regulates its secretion.</text>
</comment>
<keyword evidence="6" id="KW-0106">Calcium</keyword>
<feature type="chain" id="PRO_5013283745" description="Reticulocalbin-3" evidence="12">
    <location>
        <begin position="25"/>
        <end position="339"/>
    </location>
</feature>
<dbReference type="GO" id="GO:0005788">
    <property type="term" value="C:endoplasmic reticulum lumen"/>
    <property type="evidence" value="ECO:0007669"/>
    <property type="project" value="UniProtKB-SubCell"/>
</dbReference>
<keyword evidence="15" id="KW-1185">Reference proteome</keyword>
<evidence type="ECO:0000256" key="10">
    <source>
        <dbReference type="ARBA" id="ARBA00063143"/>
    </source>
</evidence>
<evidence type="ECO:0000256" key="11">
    <source>
        <dbReference type="ARBA" id="ARBA00072696"/>
    </source>
</evidence>
<feature type="domain" description="EF-hand" evidence="13">
    <location>
        <begin position="291"/>
        <end position="326"/>
    </location>
</feature>
<dbReference type="PROSITE" id="PS00018">
    <property type="entry name" value="EF_HAND_1"/>
    <property type="match status" value="4"/>
</dbReference>
<dbReference type="SUPFAM" id="SSF47473">
    <property type="entry name" value="EF-hand"/>
    <property type="match status" value="2"/>
</dbReference>
<dbReference type="STRING" id="282301.A0A267GIC5"/>
<comment type="subunit">
    <text evidence="10">Interacts with PCSK6 (immature form including the propeptide); probably involved in the maturation and the secretion of PCSK6.</text>
</comment>
<name>A0A267GIC5_9PLAT</name>
<dbReference type="Gene3D" id="1.10.238.10">
    <property type="entry name" value="EF-hand"/>
    <property type="match status" value="2"/>
</dbReference>
<sequence>MQHSPLCNLLLLAMAVAWLSVSVADKPGTTDAVAGDSASATAGESEQHREAFLGKDEAPEFNKLTPDQAKQKLTELLNKIDTNNDQSISMAELVNWMRRVAQKDRLASAAKRFRALKVASDSPKAAAPLTFQEYQLAVQRELLADSEHKAAASNSTTTAAEAAAAVNASLAAHMSRSRSHWVMADSDGDGRLTVEELADFIRPEESPRMRGAVVQEALDTADSNRDGRIDLGEHLRDLYTDYDKDRREGKSLPDWVTREEEHFRTRLDLDKDGSLSDDEIYKLVVPDTADHAKTEAKFLFGEADANGDKFLSLDEILNKWKAFVGHGATNFGAFDHDEL</sequence>
<evidence type="ECO:0000313" key="14">
    <source>
        <dbReference type="EMBL" id="PAA85124.1"/>
    </source>
</evidence>
<feature type="signal peptide" evidence="12">
    <location>
        <begin position="1"/>
        <end position="24"/>
    </location>
</feature>
<accession>A0A267GIC5</accession>
<feature type="domain" description="EF-hand" evidence="13">
    <location>
        <begin position="172"/>
        <end position="207"/>
    </location>
</feature>
<keyword evidence="3 12" id="KW-0732">Signal</keyword>
<dbReference type="InterPro" id="IPR011992">
    <property type="entry name" value="EF-hand-dom_pair"/>
</dbReference>
<dbReference type="SMART" id="SM00054">
    <property type="entry name" value="EFh"/>
    <property type="match status" value="4"/>
</dbReference>
<dbReference type="PANTHER" id="PTHR10827">
    <property type="entry name" value="RETICULOCALBIN"/>
    <property type="match status" value="1"/>
</dbReference>
<dbReference type="GO" id="GO:0005509">
    <property type="term" value="F:calcium ion binding"/>
    <property type="evidence" value="ECO:0007669"/>
    <property type="project" value="InterPro"/>
</dbReference>
<proteinExistence type="predicted"/>
<dbReference type="PROSITE" id="PS50222">
    <property type="entry name" value="EF_HAND_2"/>
    <property type="match status" value="3"/>
</dbReference>
<dbReference type="AlphaFoldDB" id="A0A267GIC5"/>
<dbReference type="EMBL" id="NIVC01000346">
    <property type="protein sequence ID" value="PAA85124.1"/>
    <property type="molecule type" value="Genomic_DNA"/>
</dbReference>
<evidence type="ECO:0000256" key="1">
    <source>
        <dbReference type="ARBA" id="ARBA00004319"/>
    </source>
</evidence>
<evidence type="ECO:0000256" key="8">
    <source>
        <dbReference type="ARBA" id="ARBA00023186"/>
    </source>
</evidence>
<dbReference type="OrthoDB" id="293868at2759"/>
<evidence type="ECO:0000256" key="5">
    <source>
        <dbReference type="ARBA" id="ARBA00022824"/>
    </source>
</evidence>
<keyword evidence="8" id="KW-0143">Chaperone</keyword>
<evidence type="ECO:0000256" key="7">
    <source>
        <dbReference type="ARBA" id="ARBA00023180"/>
    </source>
</evidence>
<dbReference type="Proteomes" id="UP000215902">
    <property type="component" value="Unassembled WGS sequence"/>
</dbReference>
<evidence type="ECO:0000256" key="12">
    <source>
        <dbReference type="SAM" id="SignalP"/>
    </source>
</evidence>
<reference evidence="14 15" key="1">
    <citation type="submission" date="2017-06" db="EMBL/GenBank/DDBJ databases">
        <title>A platform for efficient transgenesis in Macrostomum lignano, a flatworm model organism for stem cell research.</title>
        <authorList>
            <person name="Berezikov E."/>
        </authorList>
    </citation>
    <scope>NUCLEOTIDE SEQUENCE [LARGE SCALE GENOMIC DNA]</scope>
    <source>
        <strain evidence="14">DV1</strain>
        <tissue evidence="14">Whole organism</tissue>
    </source>
</reference>
<feature type="domain" description="EF-hand" evidence="13">
    <location>
        <begin position="68"/>
        <end position="103"/>
    </location>
</feature>
<dbReference type="GO" id="GO:0015031">
    <property type="term" value="P:protein transport"/>
    <property type="evidence" value="ECO:0007669"/>
    <property type="project" value="UniProtKB-ARBA"/>
</dbReference>
<dbReference type="FunFam" id="1.10.238.10:FF:000104">
    <property type="entry name" value="calumenin isoform X1"/>
    <property type="match status" value="1"/>
</dbReference>
<evidence type="ECO:0000256" key="2">
    <source>
        <dbReference type="ARBA" id="ARBA00022723"/>
    </source>
</evidence>
<dbReference type="Pfam" id="PF13499">
    <property type="entry name" value="EF-hand_7"/>
    <property type="match status" value="1"/>
</dbReference>
<evidence type="ECO:0000256" key="9">
    <source>
        <dbReference type="ARBA" id="ARBA00056975"/>
    </source>
</evidence>
<organism evidence="14 15">
    <name type="scientific">Macrostomum lignano</name>
    <dbReference type="NCBI Taxonomy" id="282301"/>
    <lineage>
        <taxon>Eukaryota</taxon>
        <taxon>Metazoa</taxon>
        <taxon>Spiralia</taxon>
        <taxon>Lophotrochozoa</taxon>
        <taxon>Platyhelminthes</taxon>
        <taxon>Rhabditophora</taxon>
        <taxon>Macrostomorpha</taxon>
        <taxon>Macrostomida</taxon>
        <taxon>Macrostomidae</taxon>
        <taxon>Macrostomum</taxon>
    </lineage>
</organism>
<keyword evidence="2" id="KW-0479">Metal-binding</keyword>
<evidence type="ECO:0000313" key="15">
    <source>
        <dbReference type="Proteomes" id="UP000215902"/>
    </source>
</evidence>
<keyword evidence="7" id="KW-0325">Glycoprotein</keyword>
<keyword evidence="5" id="KW-0256">Endoplasmic reticulum</keyword>
<evidence type="ECO:0000259" key="13">
    <source>
        <dbReference type="PROSITE" id="PS50222"/>
    </source>
</evidence>
<dbReference type="InterPro" id="IPR002048">
    <property type="entry name" value="EF_hand_dom"/>
</dbReference>
<comment type="subcellular location">
    <subcellularLocation>
        <location evidence="1">Endoplasmic reticulum lumen</location>
    </subcellularLocation>
</comment>
<evidence type="ECO:0000256" key="3">
    <source>
        <dbReference type="ARBA" id="ARBA00022729"/>
    </source>
</evidence>